<evidence type="ECO:0000256" key="5">
    <source>
        <dbReference type="ARBA" id="ARBA00038303"/>
    </source>
</evidence>
<sequence length="138" mass="16159">MNYKIYIVDENKIDRFYIEAIKEYEKRLSKYCKIKLHHIKNREQLLSKLSKNSHVILISTEGANVSSEELAEKINSYGVTGISNITIILGDSLEMFKDNFDESIMISTMDMEIGLQATILFEQIYRAYRIINNQPYHK</sequence>
<comment type="catalytic activity">
    <reaction evidence="6">
        <text>pseudouridine(1915) in 23S rRNA + S-adenosyl-L-methionine = N(3)-methylpseudouridine(1915) in 23S rRNA + S-adenosyl-L-homocysteine + H(+)</text>
        <dbReference type="Rhea" id="RHEA:42752"/>
        <dbReference type="Rhea" id="RHEA-COMP:10221"/>
        <dbReference type="Rhea" id="RHEA-COMP:10222"/>
        <dbReference type="ChEBI" id="CHEBI:15378"/>
        <dbReference type="ChEBI" id="CHEBI:57856"/>
        <dbReference type="ChEBI" id="CHEBI:59789"/>
        <dbReference type="ChEBI" id="CHEBI:65314"/>
        <dbReference type="ChEBI" id="CHEBI:74486"/>
        <dbReference type="EC" id="2.1.1.177"/>
    </reaction>
</comment>
<dbReference type="AlphaFoldDB" id="A0A4R3KRP9"/>
<keyword evidence="1 6" id="KW-0698">rRNA processing</keyword>
<feature type="binding site" evidence="6">
    <location>
        <begin position="106"/>
        <end position="111"/>
    </location>
    <ligand>
        <name>S-adenosyl-L-methionine</name>
        <dbReference type="ChEBI" id="CHEBI:59789"/>
    </ligand>
</feature>
<evidence type="ECO:0000256" key="1">
    <source>
        <dbReference type="ARBA" id="ARBA00022552"/>
    </source>
</evidence>
<dbReference type="GO" id="GO:0005737">
    <property type="term" value="C:cytoplasm"/>
    <property type="evidence" value="ECO:0007669"/>
    <property type="project" value="UniProtKB-SubCell"/>
</dbReference>
<comment type="subcellular location">
    <subcellularLocation>
        <location evidence="6">Cytoplasm</location>
    </subcellularLocation>
</comment>
<comment type="function">
    <text evidence="6">Specifically methylates the pseudouridine at position 1915 (m3Psi1915) in 23S rRNA.</text>
</comment>
<comment type="caution">
    <text evidence="7">The sequence shown here is derived from an EMBL/GenBank/DDBJ whole genome shotgun (WGS) entry which is preliminary data.</text>
</comment>
<keyword evidence="6" id="KW-0963">Cytoplasm</keyword>
<evidence type="ECO:0000256" key="6">
    <source>
        <dbReference type="HAMAP-Rule" id="MF_00658"/>
    </source>
</evidence>
<feature type="binding site" evidence="6">
    <location>
        <position position="90"/>
    </location>
    <ligand>
        <name>S-adenosyl-L-methionine</name>
        <dbReference type="ChEBI" id="CHEBI:59789"/>
    </ligand>
</feature>
<evidence type="ECO:0000313" key="8">
    <source>
        <dbReference type="Proteomes" id="UP000294567"/>
    </source>
</evidence>
<reference evidence="7 8" key="1">
    <citation type="submission" date="2019-03" db="EMBL/GenBank/DDBJ databases">
        <title>Genomic Encyclopedia of Type Strains, Phase IV (KMG-IV): sequencing the most valuable type-strain genomes for metagenomic binning, comparative biology and taxonomic classification.</title>
        <authorList>
            <person name="Goeker M."/>
        </authorList>
    </citation>
    <scope>NUCLEOTIDE SEQUENCE [LARGE SCALE GENOMIC DNA]</scope>
    <source>
        <strain evidence="7 8">DSM 26752</strain>
    </source>
</reference>
<keyword evidence="3 6" id="KW-0808">Transferase</keyword>
<dbReference type="Pfam" id="PF02590">
    <property type="entry name" value="SPOUT_MTase"/>
    <property type="match status" value="1"/>
</dbReference>
<gene>
    <name evidence="6" type="primary">rlmH</name>
    <name evidence="7" type="ORF">EDD65_11292</name>
</gene>
<keyword evidence="8" id="KW-1185">Reference proteome</keyword>
<dbReference type="InterPro" id="IPR029028">
    <property type="entry name" value="Alpha/beta_knot_MTases"/>
</dbReference>
<dbReference type="OrthoDB" id="9806643at2"/>
<dbReference type="GO" id="GO:0070038">
    <property type="term" value="F:rRNA (pseudouridine-N3-)-methyltransferase activity"/>
    <property type="evidence" value="ECO:0007669"/>
    <property type="project" value="UniProtKB-UniRule"/>
</dbReference>
<dbReference type="EC" id="2.1.1.177" evidence="6"/>
<evidence type="ECO:0000313" key="7">
    <source>
        <dbReference type="EMBL" id="TCS87134.1"/>
    </source>
</evidence>
<organism evidence="7 8">
    <name type="scientific">Keratinibaculum paraultunense</name>
    <dbReference type="NCBI Taxonomy" id="1278232"/>
    <lineage>
        <taxon>Bacteria</taxon>
        <taxon>Bacillati</taxon>
        <taxon>Bacillota</taxon>
        <taxon>Tissierellia</taxon>
        <taxon>Tissierellales</taxon>
        <taxon>Tepidimicrobiaceae</taxon>
        <taxon>Keratinibaculum</taxon>
    </lineage>
</organism>
<dbReference type="SUPFAM" id="SSF75217">
    <property type="entry name" value="alpha/beta knot"/>
    <property type="match status" value="1"/>
</dbReference>
<dbReference type="Proteomes" id="UP000294567">
    <property type="component" value="Unassembled WGS sequence"/>
</dbReference>
<dbReference type="PANTHER" id="PTHR33603:SF1">
    <property type="entry name" value="RIBOSOMAL RNA LARGE SUBUNIT METHYLTRANSFERASE H"/>
    <property type="match status" value="1"/>
</dbReference>
<dbReference type="HAMAP" id="MF_00658">
    <property type="entry name" value="23SrRNA_methyltr_H"/>
    <property type="match status" value="1"/>
</dbReference>
<keyword evidence="2 6" id="KW-0489">Methyltransferase</keyword>
<proteinExistence type="inferred from homology"/>
<dbReference type="RefSeq" id="WP_132029185.1">
    <property type="nucleotide sequence ID" value="NZ_CP068564.1"/>
</dbReference>
<name>A0A4R3KRP9_9FIRM</name>
<dbReference type="PANTHER" id="PTHR33603">
    <property type="entry name" value="METHYLTRANSFERASE"/>
    <property type="match status" value="1"/>
</dbReference>
<feature type="binding site" evidence="6">
    <location>
        <position position="58"/>
    </location>
    <ligand>
        <name>S-adenosyl-L-methionine</name>
        <dbReference type="ChEBI" id="CHEBI:59789"/>
    </ligand>
</feature>
<evidence type="ECO:0000256" key="4">
    <source>
        <dbReference type="ARBA" id="ARBA00022691"/>
    </source>
</evidence>
<keyword evidence="4 6" id="KW-0949">S-adenosyl-L-methionine</keyword>
<dbReference type="InterPro" id="IPR003742">
    <property type="entry name" value="RlmH-like"/>
</dbReference>
<comment type="subunit">
    <text evidence="6">Homodimer.</text>
</comment>
<accession>A0A4R3KRP9</accession>
<dbReference type="Gene3D" id="3.40.1280.10">
    <property type="match status" value="1"/>
</dbReference>
<dbReference type="EMBL" id="SMAE01000012">
    <property type="protein sequence ID" value="TCS87134.1"/>
    <property type="molecule type" value="Genomic_DNA"/>
</dbReference>
<protein>
    <recommendedName>
        <fullName evidence="6">Ribosomal RNA large subunit methyltransferase H</fullName>
        <ecNumber evidence="6">2.1.1.177</ecNumber>
    </recommendedName>
    <alternativeName>
        <fullName evidence="6">23S rRNA (pseudouridine1915-N3)-methyltransferase</fullName>
    </alternativeName>
    <alternativeName>
        <fullName evidence="6">23S rRNA m3Psi1915 methyltransferase</fullName>
    </alternativeName>
    <alternativeName>
        <fullName evidence="6">rRNA (pseudouridine-N3-)-methyltransferase RlmH</fullName>
    </alternativeName>
</protein>
<dbReference type="InterPro" id="IPR029026">
    <property type="entry name" value="tRNA_m1G_MTases_N"/>
</dbReference>
<evidence type="ECO:0000256" key="2">
    <source>
        <dbReference type="ARBA" id="ARBA00022603"/>
    </source>
</evidence>
<comment type="similarity">
    <text evidence="5 6">Belongs to the RNA methyltransferase RlmH family.</text>
</comment>
<evidence type="ECO:0000256" key="3">
    <source>
        <dbReference type="ARBA" id="ARBA00022679"/>
    </source>
</evidence>